<gene>
    <name evidence="1" type="ORF">GEV33_002551</name>
</gene>
<protein>
    <recommendedName>
        <fullName evidence="3">CRAL-TRIO domain-containing protein</fullName>
    </recommendedName>
</protein>
<dbReference type="EMBL" id="JABDTM020012538">
    <property type="protein sequence ID" value="KAH0820240.1"/>
    <property type="molecule type" value="Genomic_DNA"/>
</dbReference>
<sequence length="261" mass="31248">MDDVKIKNLLNLNEFDEIRTVENIKNYFKIGERFPEFCKNSHPKHSEMRRATQMALFTHPIPIQNRHQVSIIKIVEPNKMNINTLVKYWSNIRELKWREYCDLSEVVIIDLVNVQSEHINSITSETIKQIYKFCTEVYSMRLKKIYFINYSRCEWEIQEMLFNNPLIRGNGEKIDQELRDVDSIMAEICTDETLQELYYGENGIEEMNRDLYNRLRDMSLFTQLEKIRHISFVKRWIRKFRGEHNATNESGTKSYNSGSLI</sequence>
<organism evidence="1 2">
    <name type="scientific">Tenebrio molitor</name>
    <name type="common">Yellow mealworm beetle</name>
    <dbReference type="NCBI Taxonomy" id="7067"/>
    <lineage>
        <taxon>Eukaryota</taxon>
        <taxon>Metazoa</taxon>
        <taxon>Ecdysozoa</taxon>
        <taxon>Arthropoda</taxon>
        <taxon>Hexapoda</taxon>
        <taxon>Insecta</taxon>
        <taxon>Pterygota</taxon>
        <taxon>Neoptera</taxon>
        <taxon>Endopterygota</taxon>
        <taxon>Coleoptera</taxon>
        <taxon>Polyphaga</taxon>
        <taxon>Cucujiformia</taxon>
        <taxon>Tenebrionidae</taxon>
        <taxon>Tenebrio</taxon>
    </lineage>
</organism>
<evidence type="ECO:0000313" key="1">
    <source>
        <dbReference type="EMBL" id="KAH0820240.1"/>
    </source>
</evidence>
<accession>A0A8J6HK59</accession>
<evidence type="ECO:0000313" key="2">
    <source>
        <dbReference type="Proteomes" id="UP000719412"/>
    </source>
</evidence>
<dbReference type="PANTHER" id="PTHR10174:SF222">
    <property type="entry name" value="GH10083P-RELATED"/>
    <property type="match status" value="1"/>
</dbReference>
<dbReference type="AlphaFoldDB" id="A0A8J6HK59"/>
<comment type="caution">
    <text evidence="1">The sequence shown here is derived from an EMBL/GenBank/DDBJ whole genome shotgun (WGS) entry which is preliminary data.</text>
</comment>
<dbReference type="GO" id="GO:0016020">
    <property type="term" value="C:membrane"/>
    <property type="evidence" value="ECO:0007669"/>
    <property type="project" value="TreeGrafter"/>
</dbReference>
<reference evidence="1" key="1">
    <citation type="journal article" date="2020" name="J Insects Food Feed">
        <title>The yellow mealworm (Tenebrio molitor) genome: a resource for the emerging insects as food and feed industry.</title>
        <authorList>
            <person name="Eriksson T."/>
            <person name="Andere A."/>
            <person name="Kelstrup H."/>
            <person name="Emery V."/>
            <person name="Picard C."/>
        </authorList>
    </citation>
    <scope>NUCLEOTIDE SEQUENCE</scope>
    <source>
        <strain evidence="1">Stoneville</strain>
        <tissue evidence="1">Whole head</tissue>
    </source>
</reference>
<name>A0A8J6HK59_TENMO</name>
<dbReference type="Proteomes" id="UP000719412">
    <property type="component" value="Unassembled WGS sequence"/>
</dbReference>
<dbReference type="InterPro" id="IPR036865">
    <property type="entry name" value="CRAL-TRIO_dom_sf"/>
</dbReference>
<dbReference type="Gene3D" id="3.40.525.10">
    <property type="entry name" value="CRAL-TRIO lipid binding domain"/>
    <property type="match status" value="1"/>
</dbReference>
<keyword evidence="2" id="KW-1185">Reference proteome</keyword>
<dbReference type="SUPFAM" id="SSF52087">
    <property type="entry name" value="CRAL/TRIO domain"/>
    <property type="match status" value="1"/>
</dbReference>
<evidence type="ECO:0008006" key="3">
    <source>
        <dbReference type="Google" id="ProtNLM"/>
    </source>
</evidence>
<dbReference type="PANTHER" id="PTHR10174">
    <property type="entry name" value="ALPHA-TOCOPHEROL TRANSFER PROTEIN-RELATED"/>
    <property type="match status" value="1"/>
</dbReference>
<reference evidence="1" key="2">
    <citation type="submission" date="2021-08" db="EMBL/GenBank/DDBJ databases">
        <authorList>
            <person name="Eriksson T."/>
        </authorList>
    </citation>
    <scope>NUCLEOTIDE SEQUENCE</scope>
    <source>
        <strain evidence="1">Stoneville</strain>
        <tissue evidence="1">Whole head</tissue>
    </source>
</reference>
<dbReference type="GO" id="GO:1902936">
    <property type="term" value="F:phosphatidylinositol bisphosphate binding"/>
    <property type="evidence" value="ECO:0007669"/>
    <property type="project" value="TreeGrafter"/>
</dbReference>
<proteinExistence type="predicted"/>